<comment type="function">
    <text evidence="10">Site-specific tyrosine recombinase, which acts by catalyzing the cutting and rejoining of the recombining DNA molecules. The XerC-XerD complex is essential to convert dimers of the bacterial chromosome into monomers to permit their segregation at cell division. It also contributes to the segregational stability of plasmids.</text>
</comment>
<feature type="active site" evidence="10">
    <location>
        <position position="145"/>
    </location>
</feature>
<dbReference type="eggNOG" id="COG4974">
    <property type="taxonomic scope" value="Bacteria"/>
</dbReference>
<comment type="similarity">
    <text evidence="10">Belongs to the 'phage' integrase family. XerC subfamily.</text>
</comment>
<evidence type="ECO:0000256" key="9">
    <source>
        <dbReference type="ARBA" id="ARBA00023306"/>
    </source>
</evidence>
<feature type="domain" description="Tyr recombinase" evidence="11">
    <location>
        <begin position="105"/>
        <end position="286"/>
    </location>
</feature>
<feature type="active site" evidence="10">
    <location>
        <position position="241"/>
    </location>
</feature>
<dbReference type="GO" id="GO:0005737">
    <property type="term" value="C:cytoplasm"/>
    <property type="evidence" value="ECO:0007669"/>
    <property type="project" value="UniProtKB-SubCell"/>
</dbReference>
<dbReference type="HOGENOM" id="CLU_027562_9_6_9"/>
<dbReference type="EMBL" id="CAVN010000095">
    <property type="protein sequence ID" value="CDF58190.1"/>
    <property type="molecule type" value="Genomic_DNA"/>
</dbReference>
<dbReference type="OrthoDB" id="9801717at2"/>
<dbReference type="SUPFAM" id="SSF56349">
    <property type="entry name" value="DNA breaking-rejoining enzymes"/>
    <property type="match status" value="1"/>
</dbReference>
<organism evidence="13 14">
    <name type="scientific">Thermobrachium celere DSM 8682</name>
    <dbReference type="NCBI Taxonomy" id="941824"/>
    <lineage>
        <taxon>Bacteria</taxon>
        <taxon>Bacillati</taxon>
        <taxon>Bacillota</taxon>
        <taxon>Clostridia</taxon>
        <taxon>Eubacteriales</taxon>
        <taxon>Clostridiaceae</taxon>
        <taxon>Thermobrachium</taxon>
    </lineage>
</organism>
<evidence type="ECO:0000259" key="11">
    <source>
        <dbReference type="PROSITE" id="PS51898"/>
    </source>
</evidence>
<keyword evidence="3 10" id="KW-0963">Cytoplasm</keyword>
<protein>
    <recommendedName>
        <fullName evidence="10">Tyrosine recombinase XerC</fullName>
    </recommendedName>
</protein>
<feature type="active site" evidence="10">
    <location>
        <position position="264"/>
    </location>
</feature>
<feature type="domain" description="Core-binding (CB)" evidence="12">
    <location>
        <begin position="1"/>
        <end position="84"/>
    </location>
</feature>
<evidence type="ECO:0000256" key="5">
    <source>
        <dbReference type="ARBA" id="ARBA00022829"/>
    </source>
</evidence>
<dbReference type="Pfam" id="PF02899">
    <property type="entry name" value="Phage_int_SAM_1"/>
    <property type="match status" value="1"/>
</dbReference>
<dbReference type="Proteomes" id="UP000014923">
    <property type="component" value="Unassembled WGS sequence"/>
</dbReference>
<dbReference type="GO" id="GO:0007059">
    <property type="term" value="P:chromosome segregation"/>
    <property type="evidence" value="ECO:0007669"/>
    <property type="project" value="UniProtKB-UniRule"/>
</dbReference>
<evidence type="ECO:0000256" key="2">
    <source>
        <dbReference type="ARBA" id="ARBA00010450"/>
    </source>
</evidence>
<dbReference type="GO" id="GO:0006313">
    <property type="term" value="P:DNA transposition"/>
    <property type="evidence" value="ECO:0007669"/>
    <property type="project" value="UniProtKB-UniRule"/>
</dbReference>
<dbReference type="InterPro" id="IPR023009">
    <property type="entry name" value="Tyrosine_recombinase_XerC/XerD"/>
</dbReference>
<dbReference type="Gene3D" id="1.10.443.10">
    <property type="entry name" value="Intergrase catalytic core"/>
    <property type="match status" value="1"/>
</dbReference>
<dbReference type="AlphaFoldDB" id="R7RSG1"/>
<dbReference type="InterPro" id="IPR004107">
    <property type="entry name" value="Integrase_SAM-like_N"/>
</dbReference>
<dbReference type="InterPro" id="IPR011932">
    <property type="entry name" value="Recomb_XerD"/>
</dbReference>
<dbReference type="InterPro" id="IPR013762">
    <property type="entry name" value="Integrase-like_cat_sf"/>
</dbReference>
<dbReference type="InterPro" id="IPR050090">
    <property type="entry name" value="Tyrosine_recombinase_XerCD"/>
</dbReference>
<dbReference type="NCBIfam" id="NF040815">
    <property type="entry name" value="recomb_XerA_Arch"/>
    <property type="match status" value="1"/>
</dbReference>
<comment type="caution">
    <text evidence="10">Lacks conserved residue(s) required for the propagation of feature annotation.</text>
</comment>
<comment type="similarity">
    <text evidence="2">Belongs to the 'phage' integrase family. XerD subfamily.</text>
</comment>
<dbReference type="InterPro" id="IPR002104">
    <property type="entry name" value="Integrase_catalytic"/>
</dbReference>
<dbReference type="PANTHER" id="PTHR30349">
    <property type="entry name" value="PHAGE INTEGRASE-RELATED"/>
    <property type="match status" value="1"/>
</dbReference>
<evidence type="ECO:0000313" key="14">
    <source>
        <dbReference type="Proteomes" id="UP000014923"/>
    </source>
</evidence>
<dbReference type="GO" id="GO:0051301">
    <property type="term" value="P:cell division"/>
    <property type="evidence" value="ECO:0007669"/>
    <property type="project" value="UniProtKB-KW"/>
</dbReference>
<comment type="subcellular location">
    <subcellularLocation>
        <location evidence="1 10">Cytoplasm</location>
    </subcellularLocation>
</comment>
<dbReference type="PROSITE" id="PS51898">
    <property type="entry name" value="TYR_RECOMBINASE"/>
    <property type="match status" value="1"/>
</dbReference>
<comment type="subunit">
    <text evidence="10">Forms a cyclic heterotetrameric complex composed of two molecules of XerC and two molecules of XerD.</text>
</comment>
<evidence type="ECO:0000256" key="10">
    <source>
        <dbReference type="HAMAP-Rule" id="MF_01808"/>
    </source>
</evidence>
<evidence type="ECO:0000256" key="8">
    <source>
        <dbReference type="ARBA" id="ARBA00023172"/>
    </source>
</evidence>
<evidence type="ECO:0000256" key="3">
    <source>
        <dbReference type="ARBA" id="ARBA00022490"/>
    </source>
</evidence>
<dbReference type="PROSITE" id="PS51900">
    <property type="entry name" value="CB"/>
    <property type="match status" value="1"/>
</dbReference>
<keyword evidence="4 10" id="KW-0132">Cell division</keyword>
<dbReference type="InterPro" id="IPR044068">
    <property type="entry name" value="CB"/>
</dbReference>
<comment type="caution">
    <text evidence="13">The sequence shown here is derived from an EMBL/GenBank/DDBJ whole genome shotgun (WGS) entry which is preliminary data.</text>
</comment>
<feature type="active site" description="O-(3'-phospho-DNA)-tyrosine intermediate" evidence="10">
    <location>
        <position position="273"/>
    </location>
</feature>
<sequence>MNEIIKEFIYDLESNKTLSKNTIESYGRDLKQFLDYLNNEGIDYKSIKRTNIIAYILFLQKQGKATSSILRALATIRAFYKYNIKLGLVKHDPTIDIEAPKAEKKLPEILTIDEVETLLAMPNEGEPKGARDKAMLEILYATGIRVTELISLNIDDVNLILGYIKCNGPKERIVPIGKLAIEALSNYIEKYRYKFLKNEDERALFLNHRGERMTRQGFWKVIKYYATLANISKEITPHTLRHSFAAHLIENGADLRSVQQMLGHSDISTTQIYTELIKNKISDVYKKTHPRA</sequence>
<dbReference type="NCBIfam" id="TIGR02225">
    <property type="entry name" value="recomb_XerD"/>
    <property type="match status" value="1"/>
</dbReference>
<proteinExistence type="inferred from homology"/>
<keyword evidence="7 10" id="KW-0238">DNA-binding</keyword>
<dbReference type="InterPro" id="IPR011010">
    <property type="entry name" value="DNA_brk_join_enz"/>
</dbReference>
<keyword evidence="14" id="KW-1185">Reference proteome</keyword>
<dbReference type="PANTHER" id="PTHR30349:SF81">
    <property type="entry name" value="TYROSINE RECOMBINASE XERC"/>
    <property type="match status" value="1"/>
</dbReference>
<evidence type="ECO:0000313" key="13">
    <source>
        <dbReference type="EMBL" id="CDF58190.1"/>
    </source>
</evidence>
<accession>R7RSG1</accession>
<evidence type="ECO:0000256" key="6">
    <source>
        <dbReference type="ARBA" id="ARBA00022908"/>
    </source>
</evidence>
<dbReference type="CDD" id="cd00798">
    <property type="entry name" value="INT_XerDC_C"/>
    <property type="match status" value="1"/>
</dbReference>
<dbReference type="RefSeq" id="WP_018662043.1">
    <property type="nucleotide sequence ID" value="NZ_HF952018.1"/>
</dbReference>
<keyword evidence="5 10" id="KW-0159">Chromosome partition</keyword>
<evidence type="ECO:0000259" key="12">
    <source>
        <dbReference type="PROSITE" id="PS51900"/>
    </source>
</evidence>
<gene>
    <name evidence="10" type="primary">xerC</name>
    <name evidence="13" type="ORF">TCEL_00236</name>
</gene>
<dbReference type="NCBIfam" id="NF001399">
    <property type="entry name" value="PRK00283.1"/>
    <property type="match status" value="1"/>
</dbReference>
<evidence type="ECO:0000256" key="1">
    <source>
        <dbReference type="ARBA" id="ARBA00004496"/>
    </source>
</evidence>
<reference evidence="13" key="1">
    <citation type="submission" date="2013-03" db="EMBL/GenBank/DDBJ databases">
        <title>Draft genome sequence of the hydrogen-ethanol-producing anaerobic alkalithermophilic Caloramator celere.</title>
        <authorList>
            <person name="Ciranna A."/>
            <person name="Larjo A."/>
            <person name="Kivisto A."/>
            <person name="Santala V."/>
            <person name="Roos C."/>
            <person name="Karp M."/>
        </authorList>
    </citation>
    <scope>NUCLEOTIDE SEQUENCE [LARGE SCALE GENOMIC DNA]</scope>
    <source>
        <strain evidence="13">DSM 8682</strain>
    </source>
</reference>
<dbReference type="GO" id="GO:0009037">
    <property type="term" value="F:tyrosine-based site-specific recombinase activity"/>
    <property type="evidence" value="ECO:0007669"/>
    <property type="project" value="UniProtKB-UniRule"/>
</dbReference>
<dbReference type="Pfam" id="PF00589">
    <property type="entry name" value="Phage_integrase"/>
    <property type="match status" value="1"/>
</dbReference>
<evidence type="ECO:0000256" key="4">
    <source>
        <dbReference type="ARBA" id="ARBA00022618"/>
    </source>
</evidence>
<dbReference type="InterPro" id="IPR010998">
    <property type="entry name" value="Integrase_recombinase_N"/>
</dbReference>
<keyword evidence="8 10" id="KW-0233">DNA recombination</keyword>
<dbReference type="HAMAP" id="MF_01808">
    <property type="entry name" value="Recomb_XerC_XerD"/>
    <property type="match status" value="1"/>
</dbReference>
<feature type="active site" evidence="10">
    <location>
        <position position="238"/>
    </location>
</feature>
<keyword evidence="6 10" id="KW-0229">DNA integration</keyword>
<name>R7RSG1_9CLOT</name>
<dbReference type="Gene3D" id="1.10.150.130">
    <property type="match status" value="1"/>
</dbReference>
<evidence type="ECO:0000256" key="7">
    <source>
        <dbReference type="ARBA" id="ARBA00023125"/>
    </source>
</evidence>
<keyword evidence="9 10" id="KW-0131">Cell cycle</keyword>
<dbReference type="GO" id="GO:0003677">
    <property type="term" value="F:DNA binding"/>
    <property type="evidence" value="ECO:0007669"/>
    <property type="project" value="UniProtKB-UniRule"/>
</dbReference>